<dbReference type="GO" id="GO:0005198">
    <property type="term" value="F:structural molecule activity"/>
    <property type="evidence" value="ECO:0007669"/>
    <property type="project" value="InterPro"/>
</dbReference>
<keyword evidence="1" id="KW-1133">Transmembrane helix</keyword>
<dbReference type="EMBL" id="CP002101">
    <property type="protein sequence ID" value="AEH61501.1"/>
    <property type="molecule type" value="Genomic_DNA"/>
</dbReference>
<dbReference type="RefSeq" id="WP_013898937.1">
    <property type="nucleotide sequence ID" value="NC_015676.1"/>
</dbReference>
<dbReference type="KEGG" id="mzh:Mzhil_1666"/>
<dbReference type="Pfam" id="PF01917">
    <property type="entry name" value="Flagellin_arch-type"/>
    <property type="match status" value="1"/>
</dbReference>
<evidence type="ECO:0000313" key="3">
    <source>
        <dbReference type="Proteomes" id="UP000006622"/>
    </source>
</evidence>
<reference evidence="2 3" key="1">
    <citation type="submission" date="2010-07" db="EMBL/GenBank/DDBJ databases">
        <title>The complete genome of Methanosalsum zhilinae DSM 4017.</title>
        <authorList>
            <consortium name="US DOE Joint Genome Institute (JGI-PGF)"/>
            <person name="Lucas S."/>
            <person name="Copeland A."/>
            <person name="Lapidus A."/>
            <person name="Glavina del Rio T."/>
            <person name="Dalin E."/>
            <person name="Tice H."/>
            <person name="Bruce D."/>
            <person name="Goodwin L."/>
            <person name="Pitluck S."/>
            <person name="Kyrpides N."/>
            <person name="Mavromatis K."/>
            <person name="Ovchinnikova G."/>
            <person name="Daligault H."/>
            <person name="Detter J.C."/>
            <person name="Han C."/>
            <person name="Tapia R."/>
            <person name="Larimer F."/>
            <person name="Land M."/>
            <person name="Hauser L."/>
            <person name="Markowitz V."/>
            <person name="Cheng J.-F."/>
            <person name="Hugenholtz P."/>
            <person name="Woyke T."/>
            <person name="Wu D."/>
            <person name="Spring S."/>
            <person name="Schueler E."/>
            <person name="Brambilla E."/>
            <person name="Klenk H.-P."/>
            <person name="Eisen J.A."/>
        </authorList>
    </citation>
    <scope>NUCLEOTIDE SEQUENCE [LARGE SCALE GENOMIC DNA]</scope>
    <source>
        <strain evidence="3">DSM 4017 / NBRC 107636 / OCM 62 / WeN5</strain>
    </source>
</reference>
<keyword evidence="2" id="KW-0966">Cell projection</keyword>
<keyword evidence="2" id="KW-0282">Flagellum</keyword>
<keyword evidence="3" id="KW-1185">Reference proteome</keyword>
<dbReference type="STRING" id="679901.Mzhil_1666"/>
<dbReference type="Proteomes" id="UP000006622">
    <property type="component" value="Chromosome"/>
</dbReference>
<gene>
    <name evidence="2" type="ordered locus">Mzhil_1666</name>
</gene>
<dbReference type="PANTHER" id="PTHR42200:SF1">
    <property type="entry name" value="FLAGELLA-RELATED PROTEIN G-RELATED"/>
    <property type="match status" value="1"/>
</dbReference>
<sequence length="189" mass="21134">MKQFISNLLYEDVRMKTASIPSNRIHRDESAETAMTHLIFFIAAVIIAMGVVAVVSVNVQNITGATSAGSQTLAEQLRTDITIVSDPERILYKIDNDEHRYTFYVKNTGKSSLVAEYVTVILNGALVYPEYLEFEVTGRDSDTGTWIPGDVLAVTVIMDEELEPDRDHRIRISSENGKSDVMNFKIKNS</sequence>
<protein>
    <submittedName>
        <fullName evidence="2">Flagellin</fullName>
    </submittedName>
</protein>
<keyword evidence="1" id="KW-0472">Membrane</keyword>
<dbReference type="PANTHER" id="PTHR42200">
    <property type="entry name" value="ARCHAEAL FLAGELLA-RELATED PROTEIN F-RELATED"/>
    <property type="match status" value="1"/>
</dbReference>
<name>F7XPY0_METZD</name>
<dbReference type="InterPro" id="IPR002774">
    <property type="entry name" value="Flagellin_arc-type"/>
</dbReference>
<keyword evidence="1" id="KW-0812">Transmembrane</keyword>
<evidence type="ECO:0000313" key="2">
    <source>
        <dbReference type="EMBL" id="AEH61501.1"/>
    </source>
</evidence>
<keyword evidence="2" id="KW-0969">Cilium</keyword>
<dbReference type="GeneID" id="10823306"/>
<proteinExistence type="predicted"/>
<dbReference type="HOGENOM" id="CLU_134827_1_0_2"/>
<accession>F7XPY0</accession>
<organism evidence="2 3">
    <name type="scientific">Methanosalsum zhilinae (strain DSM 4017 / NBRC 107636 / OCM 62 / WeN5)</name>
    <name type="common">Methanohalophilus zhilinae</name>
    <dbReference type="NCBI Taxonomy" id="679901"/>
    <lineage>
        <taxon>Archaea</taxon>
        <taxon>Methanobacteriati</taxon>
        <taxon>Methanobacteriota</taxon>
        <taxon>Stenosarchaea group</taxon>
        <taxon>Methanomicrobia</taxon>
        <taxon>Methanosarcinales</taxon>
        <taxon>Methanosarcinaceae</taxon>
        <taxon>Methanosalsum</taxon>
    </lineage>
</organism>
<dbReference type="GO" id="GO:0097588">
    <property type="term" value="P:archaeal or bacterial-type flagellum-dependent cell motility"/>
    <property type="evidence" value="ECO:0007669"/>
    <property type="project" value="InterPro"/>
</dbReference>
<evidence type="ECO:0000256" key="1">
    <source>
        <dbReference type="SAM" id="Phobius"/>
    </source>
</evidence>
<dbReference type="AlphaFoldDB" id="F7XPY0"/>
<feature type="transmembrane region" description="Helical" evidence="1">
    <location>
        <begin position="34"/>
        <end position="57"/>
    </location>
</feature>